<gene>
    <name evidence="1" type="ORF">EB1_32860</name>
</gene>
<dbReference type="Proteomes" id="UP000321245">
    <property type="component" value="Unassembled WGS sequence"/>
</dbReference>
<dbReference type="EMBL" id="BJXC01000032">
    <property type="protein sequence ID" value="GEM53496.1"/>
    <property type="molecule type" value="Genomic_DNA"/>
</dbReference>
<dbReference type="OrthoDB" id="798305at2"/>
<reference evidence="1 2" key="1">
    <citation type="submission" date="2019-07" db="EMBL/GenBank/DDBJ databases">
        <title>Whole genome shotgun sequence of Empedobacter brevis NBRC 14943.</title>
        <authorList>
            <person name="Hosoyama A."/>
            <person name="Uohara A."/>
            <person name="Ohji S."/>
            <person name="Ichikawa N."/>
        </authorList>
    </citation>
    <scope>NUCLEOTIDE SEQUENCE [LARGE SCALE GENOMIC DNA]</scope>
    <source>
        <strain evidence="1 2">NBRC 14943</strain>
    </source>
</reference>
<protein>
    <submittedName>
        <fullName evidence="1">Uncharacterized protein</fullName>
    </submittedName>
</protein>
<evidence type="ECO:0000313" key="1">
    <source>
        <dbReference type="EMBL" id="GEM53496.1"/>
    </source>
</evidence>
<proteinExistence type="predicted"/>
<dbReference type="AlphaFoldDB" id="A0A511NL76"/>
<comment type="caution">
    <text evidence="1">The sequence shown here is derived from an EMBL/GenBank/DDBJ whole genome shotgun (WGS) entry which is preliminary data.</text>
</comment>
<accession>A0A511NL76</accession>
<sequence>MNFIEHISTYILGNLTIKDLPEIGLIALNENMESESIYILAGMNQNDNPFEILQYFDKALQELNILLPSKIEAAKNLTKYSLKEIIKNPNKAFELMNKLNNEVYMQFDWQNNEKKYIGEELKIEHLFTWYREIQDWNDNGLLLYHKNLSREEQLKKLKENLVIEAQSALKNNYS</sequence>
<keyword evidence="2" id="KW-1185">Reference proteome</keyword>
<name>A0A511NL76_9FLAO</name>
<organism evidence="1 2">
    <name type="scientific">Empedobacter brevis NBRC 14943 = ATCC 43319</name>
    <dbReference type="NCBI Taxonomy" id="1218108"/>
    <lineage>
        <taxon>Bacteria</taxon>
        <taxon>Pseudomonadati</taxon>
        <taxon>Bacteroidota</taxon>
        <taxon>Flavobacteriia</taxon>
        <taxon>Flavobacteriales</taxon>
        <taxon>Weeksellaceae</taxon>
        <taxon>Empedobacter</taxon>
    </lineage>
</organism>
<dbReference type="GeneID" id="84651703"/>
<evidence type="ECO:0000313" key="2">
    <source>
        <dbReference type="Proteomes" id="UP000321245"/>
    </source>
</evidence>
<dbReference type="RefSeq" id="WP_019976146.1">
    <property type="nucleotide sequence ID" value="NZ_BJXC01000032.1"/>
</dbReference>